<dbReference type="AlphaFoldDB" id="A0A2W0HI61"/>
<keyword evidence="2" id="KW-1185">Reference proteome</keyword>
<dbReference type="EMBL" id="PDOF01000001">
    <property type="protein sequence ID" value="PYZ97145.1"/>
    <property type="molecule type" value="Genomic_DNA"/>
</dbReference>
<name>A0A2W0HI61_9BACI</name>
<evidence type="ECO:0000313" key="2">
    <source>
        <dbReference type="Proteomes" id="UP000248066"/>
    </source>
</evidence>
<dbReference type="RefSeq" id="WP_110515929.1">
    <property type="nucleotide sequence ID" value="NZ_PDOF01000001.1"/>
</dbReference>
<gene>
    <name evidence="1" type="ORF">CR205_00650</name>
</gene>
<organism evidence="1 2">
    <name type="scientific">Alteribacter lacisalsi</name>
    <dbReference type="NCBI Taxonomy" id="2045244"/>
    <lineage>
        <taxon>Bacteria</taxon>
        <taxon>Bacillati</taxon>
        <taxon>Bacillota</taxon>
        <taxon>Bacilli</taxon>
        <taxon>Bacillales</taxon>
        <taxon>Bacillaceae</taxon>
        <taxon>Alteribacter</taxon>
    </lineage>
</organism>
<evidence type="ECO:0008006" key="3">
    <source>
        <dbReference type="Google" id="ProtNLM"/>
    </source>
</evidence>
<sequence length="320" mass="37751">MAQLVKLSNYISRYEMDLHHYSRRYPRLKKERWQRMREYWETEQKRPLLSDYEEIVTSSYGVEGTSWKRFFRRFPLLHKWSGQSEAEDVEQAGRLNRPVSTIEALGRTFKEELYRFQLSWASSTISETSQISKEFLKDTLLARLVKDLPDTYLILYCPVVRIRNAEVEIGIIVVTPVEIWLLQALEGDEHTIYTPLDERYWSRRGRGREDKMVHPGIALRRMVSVIREILQEQDHPAVLKTAVLARNSFIDVTGKGQRMLTIDKRSYGTWFEQMKKNHSPIKPAQLQTVRLLLKYCETYAAARSVLSEERAENQERGFSV</sequence>
<accession>A0A2W0HI61</accession>
<reference evidence="1 2" key="1">
    <citation type="submission" date="2017-10" db="EMBL/GenBank/DDBJ databases">
        <title>Bacillus sp. nov., a halophilic bacterium isolated from a Yangshapao Lake.</title>
        <authorList>
            <person name="Wang H."/>
        </authorList>
    </citation>
    <scope>NUCLEOTIDE SEQUENCE [LARGE SCALE GENOMIC DNA]</scope>
    <source>
        <strain evidence="1 2">YSP-3</strain>
    </source>
</reference>
<evidence type="ECO:0000313" key="1">
    <source>
        <dbReference type="EMBL" id="PYZ97145.1"/>
    </source>
</evidence>
<protein>
    <recommendedName>
        <fullName evidence="3">NERD domain-containing protein</fullName>
    </recommendedName>
</protein>
<dbReference type="OrthoDB" id="2433183at2"/>
<dbReference type="Proteomes" id="UP000248066">
    <property type="component" value="Unassembled WGS sequence"/>
</dbReference>
<proteinExistence type="predicted"/>
<comment type="caution">
    <text evidence="1">The sequence shown here is derived from an EMBL/GenBank/DDBJ whole genome shotgun (WGS) entry which is preliminary data.</text>
</comment>